<dbReference type="EMBL" id="CP036298">
    <property type="protein sequence ID" value="QDV22240.1"/>
    <property type="molecule type" value="Genomic_DNA"/>
</dbReference>
<accession>A0A518G126</accession>
<evidence type="ECO:0008006" key="3">
    <source>
        <dbReference type="Google" id="ProtNLM"/>
    </source>
</evidence>
<evidence type="ECO:0000313" key="1">
    <source>
        <dbReference type="EMBL" id="QDV22240.1"/>
    </source>
</evidence>
<dbReference type="Proteomes" id="UP000318017">
    <property type="component" value="Chromosome"/>
</dbReference>
<name>A0A518G126_9BACT</name>
<reference evidence="1 2" key="1">
    <citation type="submission" date="2019-02" db="EMBL/GenBank/DDBJ databases">
        <title>Deep-cultivation of Planctomycetes and their phenomic and genomic characterization uncovers novel biology.</title>
        <authorList>
            <person name="Wiegand S."/>
            <person name="Jogler M."/>
            <person name="Boedeker C."/>
            <person name="Pinto D."/>
            <person name="Vollmers J."/>
            <person name="Rivas-Marin E."/>
            <person name="Kohn T."/>
            <person name="Peeters S.H."/>
            <person name="Heuer A."/>
            <person name="Rast P."/>
            <person name="Oberbeckmann S."/>
            <person name="Bunk B."/>
            <person name="Jeske O."/>
            <person name="Meyerdierks A."/>
            <person name="Storesund J.E."/>
            <person name="Kallscheuer N."/>
            <person name="Luecker S."/>
            <person name="Lage O.M."/>
            <person name="Pohl T."/>
            <person name="Merkel B.J."/>
            <person name="Hornburger P."/>
            <person name="Mueller R.-W."/>
            <person name="Bruemmer F."/>
            <person name="Labrenz M."/>
            <person name="Spormann A.M."/>
            <person name="Op den Camp H."/>
            <person name="Overmann J."/>
            <person name="Amann R."/>
            <person name="Jetten M.S.M."/>
            <person name="Mascher T."/>
            <person name="Medema M.H."/>
            <person name="Devos D.P."/>
            <person name="Kaster A.-K."/>
            <person name="Ovreas L."/>
            <person name="Rohde M."/>
            <person name="Galperin M.Y."/>
            <person name="Jogler C."/>
        </authorList>
    </citation>
    <scope>NUCLEOTIDE SEQUENCE [LARGE SCALE GENOMIC DNA]</scope>
    <source>
        <strain evidence="1 2">Q31a</strain>
    </source>
</reference>
<keyword evidence="2" id="KW-1185">Reference proteome</keyword>
<evidence type="ECO:0000313" key="2">
    <source>
        <dbReference type="Proteomes" id="UP000318017"/>
    </source>
</evidence>
<sequence length="170" mass="19051">MNNVELLSKLHSELRDAIASHYVDLTHEFDDVCGYAVCAPSTFEHIIPAYQLTSELRDRPTDSLGLASYFPPEWNSFGTIFFDDGFNSLVAEISNRLWGDDCIEPSAAYEAILKVLIDLEREGIFGPRSTDRFVTMWDVGGDESMIIATSEKLNSPDLHSHVLTTFGRNT</sequence>
<organism evidence="1 2">
    <name type="scientific">Aureliella helgolandensis</name>
    <dbReference type="NCBI Taxonomy" id="2527968"/>
    <lineage>
        <taxon>Bacteria</taxon>
        <taxon>Pseudomonadati</taxon>
        <taxon>Planctomycetota</taxon>
        <taxon>Planctomycetia</taxon>
        <taxon>Pirellulales</taxon>
        <taxon>Pirellulaceae</taxon>
        <taxon>Aureliella</taxon>
    </lineage>
</organism>
<proteinExistence type="predicted"/>
<dbReference type="AlphaFoldDB" id="A0A518G126"/>
<dbReference type="RefSeq" id="WP_197356067.1">
    <property type="nucleotide sequence ID" value="NZ_CP036298.1"/>
</dbReference>
<dbReference type="KEGG" id="ahel:Q31a_05240"/>
<protein>
    <recommendedName>
        <fullName evidence="3">DUF4303 domain-containing protein</fullName>
    </recommendedName>
</protein>
<gene>
    <name evidence="1" type="ORF">Q31a_05240</name>
</gene>